<keyword evidence="4" id="KW-1185">Reference proteome</keyword>
<dbReference type="PANTHER" id="PTHR43201">
    <property type="entry name" value="ACYL-COA SYNTHETASE"/>
    <property type="match status" value="1"/>
</dbReference>
<gene>
    <name evidence="3" type="ORF">NT2_07_00830</name>
</gene>
<dbReference type="RefSeq" id="WP_021690901.1">
    <property type="nucleotide sequence ID" value="NZ_BASZ01000007.1"/>
</dbReference>
<comment type="caution">
    <text evidence="3">The sequence shown here is derived from an EMBL/GenBank/DDBJ whole genome shotgun (WGS) entry which is preliminary data.</text>
</comment>
<sequence>MSASEGLSPRPAIGVSAMLARTVQVHGASLAVIDGDRQQTWAAYADRVARGAEALRALGVGHGDRVAILALTSMEFFELLAAVPRAGGIMVPLNWRWTVNELLHAVADCEPAVLLFDERMAATGAALAQAHPDMKVVALTPGLSGLPFYGDMVDAHSAGEDAGRGGDDVYQLGYTGGTTGTSKAAMLSHRNVLSEAMCCWAEGILRSDCIYLVNGPMFHAAGTWPCLSIIGSGGTAVLMPQFEPGEALRLIAAHGVTESLLVPTAIQMMIEHPDFTRFDMSSLVSVLYGAAPITDALLDRAIAALPHARFTQCYGMTELSPVCTMLPHAYLEGEHRMKGRNRAAGRALAAVQIRIVDPQDKELPRGEVGEVVVRGETMMLGYWHRPEETAEALRGGWMHTGDAGFMDEQGLVYIVDRIKDVIISGGENVFSTEVENAVASHPAVRQVAVVGIPDAKWGEAVHAIIRLHDGHMATEEDIIAHARLAIAAYKVPRSVVFWEEEFPVSPANKVLKRELRRVYWEGRERAII</sequence>
<protein>
    <submittedName>
        <fullName evidence="3">Putative fatty-acid--CoA ligase</fullName>
    </submittedName>
</protein>
<evidence type="ECO:0000259" key="1">
    <source>
        <dbReference type="Pfam" id="PF00501"/>
    </source>
</evidence>
<dbReference type="InterPro" id="IPR045851">
    <property type="entry name" value="AMP-bd_C_sf"/>
</dbReference>
<dbReference type="AlphaFoldDB" id="U3A5Q4"/>
<dbReference type="InterPro" id="IPR000873">
    <property type="entry name" value="AMP-dep_synth/lig_dom"/>
</dbReference>
<dbReference type="InterPro" id="IPR042099">
    <property type="entry name" value="ANL_N_sf"/>
</dbReference>
<dbReference type="GO" id="GO:0031956">
    <property type="term" value="F:medium-chain fatty acid-CoA ligase activity"/>
    <property type="evidence" value="ECO:0007669"/>
    <property type="project" value="TreeGrafter"/>
</dbReference>
<dbReference type="InterPro" id="IPR020845">
    <property type="entry name" value="AMP-binding_CS"/>
</dbReference>
<dbReference type="PROSITE" id="PS00455">
    <property type="entry name" value="AMP_BINDING"/>
    <property type="match status" value="1"/>
</dbReference>
<feature type="domain" description="AMP-binding enzyme C-terminal" evidence="2">
    <location>
        <begin position="433"/>
        <end position="503"/>
    </location>
</feature>
<organism evidence="3 4">
    <name type="scientific">Caenibius tardaugens NBRC 16725</name>
    <dbReference type="NCBI Taxonomy" id="1219035"/>
    <lineage>
        <taxon>Bacteria</taxon>
        <taxon>Pseudomonadati</taxon>
        <taxon>Pseudomonadota</taxon>
        <taxon>Alphaproteobacteria</taxon>
        <taxon>Sphingomonadales</taxon>
        <taxon>Erythrobacteraceae</taxon>
        <taxon>Caenibius</taxon>
    </lineage>
</organism>
<dbReference type="Pfam" id="PF13193">
    <property type="entry name" value="AMP-binding_C"/>
    <property type="match status" value="1"/>
</dbReference>
<dbReference type="eggNOG" id="COG0318">
    <property type="taxonomic scope" value="Bacteria"/>
</dbReference>
<feature type="domain" description="AMP-dependent synthetase/ligase" evidence="1">
    <location>
        <begin position="20"/>
        <end position="383"/>
    </location>
</feature>
<evidence type="ECO:0000313" key="4">
    <source>
        <dbReference type="Proteomes" id="UP000016568"/>
    </source>
</evidence>
<reference evidence="3 4" key="1">
    <citation type="submission" date="2013-09" db="EMBL/GenBank/DDBJ databases">
        <title>Whole genome shotgun sequence of Novosphingobium tardaugens NBRC 16725.</title>
        <authorList>
            <person name="Isaki S."/>
            <person name="Hosoyama A."/>
            <person name="Tsuchikane K."/>
            <person name="Katsumata H."/>
            <person name="Ando Y."/>
            <person name="Yamazaki S."/>
            <person name="Fujita N."/>
        </authorList>
    </citation>
    <scope>NUCLEOTIDE SEQUENCE [LARGE SCALE GENOMIC DNA]</scope>
    <source>
        <strain evidence="3 4">NBRC 16725</strain>
    </source>
</reference>
<keyword evidence="3" id="KW-0436">Ligase</keyword>
<name>U3A5Q4_9SPHN</name>
<accession>U3A5Q4</accession>
<dbReference type="SUPFAM" id="SSF56801">
    <property type="entry name" value="Acetyl-CoA synthetase-like"/>
    <property type="match status" value="1"/>
</dbReference>
<dbReference type="PANTHER" id="PTHR43201:SF32">
    <property type="entry name" value="2-SUCCINYLBENZOATE--COA LIGASE, CHLOROPLASTIC_PEROXISOMAL"/>
    <property type="match status" value="1"/>
</dbReference>
<evidence type="ECO:0000313" key="3">
    <source>
        <dbReference type="EMBL" id="GAD50083.1"/>
    </source>
</evidence>
<dbReference type="Proteomes" id="UP000016568">
    <property type="component" value="Unassembled WGS sequence"/>
</dbReference>
<evidence type="ECO:0000259" key="2">
    <source>
        <dbReference type="Pfam" id="PF13193"/>
    </source>
</evidence>
<proteinExistence type="predicted"/>
<dbReference type="Gene3D" id="3.30.300.30">
    <property type="match status" value="1"/>
</dbReference>
<dbReference type="Gene3D" id="3.40.50.12780">
    <property type="entry name" value="N-terminal domain of ligase-like"/>
    <property type="match status" value="1"/>
</dbReference>
<dbReference type="GO" id="GO:0006631">
    <property type="term" value="P:fatty acid metabolic process"/>
    <property type="evidence" value="ECO:0007669"/>
    <property type="project" value="TreeGrafter"/>
</dbReference>
<dbReference type="InterPro" id="IPR025110">
    <property type="entry name" value="AMP-bd_C"/>
</dbReference>
<dbReference type="Pfam" id="PF00501">
    <property type="entry name" value="AMP-binding"/>
    <property type="match status" value="1"/>
</dbReference>
<dbReference type="EMBL" id="BASZ01000007">
    <property type="protein sequence ID" value="GAD50083.1"/>
    <property type="molecule type" value="Genomic_DNA"/>
</dbReference>